<evidence type="ECO:0000256" key="1">
    <source>
        <dbReference type="SAM" id="MobiDB-lite"/>
    </source>
</evidence>
<dbReference type="InterPro" id="IPR008936">
    <property type="entry name" value="Rho_GTPase_activation_prot"/>
</dbReference>
<dbReference type="OrthoDB" id="29546at2759"/>
<evidence type="ECO:0000259" key="2">
    <source>
        <dbReference type="PROSITE" id="PS50238"/>
    </source>
</evidence>
<proteinExistence type="predicted"/>
<gene>
    <name evidence="3" type="ORF">L596_024844</name>
</gene>
<dbReference type="SUPFAM" id="SSF48350">
    <property type="entry name" value="GTPase activation domain, GAP"/>
    <property type="match status" value="1"/>
</dbReference>
<feature type="domain" description="Rho-GAP" evidence="2">
    <location>
        <begin position="411"/>
        <end position="613"/>
    </location>
</feature>
<dbReference type="AlphaFoldDB" id="A0A4U5M5Z5"/>
<dbReference type="PANTHER" id="PTHR45899">
    <property type="entry name" value="RHO GTPASE ACTIVATING PROTEIN AT 15B, ISOFORM C"/>
    <property type="match status" value="1"/>
</dbReference>
<evidence type="ECO:0000313" key="4">
    <source>
        <dbReference type="Proteomes" id="UP000298663"/>
    </source>
</evidence>
<feature type="compositionally biased region" description="Pro residues" evidence="1">
    <location>
        <begin position="23"/>
        <end position="32"/>
    </location>
</feature>
<reference evidence="3 4" key="1">
    <citation type="journal article" date="2015" name="Genome Biol.">
        <title>Comparative genomics of Steinernema reveals deeply conserved gene regulatory networks.</title>
        <authorList>
            <person name="Dillman A.R."/>
            <person name="Macchietto M."/>
            <person name="Porter C.F."/>
            <person name="Rogers A."/>
            <person name="Williams B."/>
            <person name="Antoshechkin I."/>
            <person name="Lee M.M."/>
            <person name="Goodwin Z."/>
            <person name="Lu X."/>
            <person name="Lewis E.E."/>
            <person name="Goodrich-Blair H."/>
            <person name="Stock S.P."/>
            <person name="Adams B.J."/>
            <person name="Sternberg P.W."/>
            <person name="Mortazavi A."/>
        </authorList>
    </citation>
    <scope>NUCLEOTIDE SEQUENCE [LARGE SCALE GENOMIC DNA]</scope>
    <source>
        <strain evidence="3 4">ALL</strain>
    </source>
</reference>
<dbReference type="GO" id="GO:0007165">
    <property type="term" value="P:signal transduction"/>
    <property type="evidence" value="ECO:0007669"/>
    <property type="project" value="InterPro"/>
</dbReference>
<feature type="compositionally biased region" description="Basic and acidic residues" evidence="1">
    <location>
        <begin position="132"/>
        <end position="164"/>
    </location>
</feature>
<name>A0A4U5M5Z5_STECR</name>
<dbReference type="Gene3D" id="1.10.555.10">
    <property type="entry name" value="Rho GTPase activation protein"/>
    <property type="match status" value="1"/>
</dbReference>
<dbReference type="GO" id="GO:0005547">
    <property type="term" value="F:phosphatidylinositol-3,4,5-trisphosphate binding"/>
    <property type="evidence" value="ECO:0007669"/>
    <property type="project" value="TreeGrafter"/>
</dbReference>
<sequence length="814" mass="92116">MVSEMGERPVPRPRLSKMTLAAAPPPPVPRRTPPVGYIENSDYMTLEDFRECSSSSGSSAPSQPRTSTCTTISWTPSSFADPINELFPSPTPMLSPIPRQISQSPVLSHPIPNYQPPKPPRQPPPRPSPPADYRELQFRRKSQLEEENHLKPVEEEVQAKKEPPPRPPPPRQLPFAPPIDKSDGQSICFSGWVELGISSVAGKKEKELKDSHKKRCWAVMRCNQLSFLDDDETETPSLGPYDLNLMHYVGKCSRDSSTISLILKDISSPNTYTVLRVTPEEMLPQWLLLLAKCIAPENESLAYSMPEDGFNVGGRVFLRQGATGSWTGGWAHISKRSMFYMVSTFDNLFEVDMRKILSLKKDLHSTDWCPLIENSLKGPFLLTKDGSSLYMQAESDSSTSQWFDWISGEMTRYSNLLEDNRLTPDDVPIIVDKCIKFVSTYGLFQKGIYRRNGLTSDARQLIDDLRRDPFNVHITHTSEETVNTVADVLRSFFRQLEKPLILPDIHEDLFAISVAISEANVELPQKLLAYQVTLRHLPDVHYATLRKLLDHLKDVTGHCNVNLATIENIAKIFGPTLFRVDKDDEMVTVDNYNKAVKQATVIRDLILNYAEVFGVTDRELIAKSQMDRIQEQEQLATGAAGKARADGFLVAIHLFAKDNQAFNVQSDWSASEVCRFAMTKRKFDVPQDTFALFEVVKNGQLKRRVNSSEVLNSMVVGRWMDWDPKDCFFLFVKDACPFRKQDFRSFAEEVKLAEPGSKSFKTASFKLENGQNVVHYSKSMKPTSSWVIDETLWFLGHERAKTAVSPHAHLLPDK</sequence>
<dbReference type="InterPro" id="IPR029071">
    <property type="entry name" value="Ubiquitin-like_domsf"/>
</dbReference>
<feature type="compositionally biased region" description="Pro residues" evidence="1">
    <location>
        <begin position="165"/>
        <end position="177"/>
    </location>
</feature>
<dbReference type="SMART" id="SM00324">
    <property type="entry name" value="RhoGAP"/>
    <property type="match status" value="1"/>
</dbReference>
<dbReference type="Pfam" id="PF00620">
    <property type="entry name" value="RhoGAP"/>
    <property type="match status" value="1"/>
</dbReference>
<feature type="compositionally biased region" description="Basic and acidic residues" evidence="1">
    <location>
        <begin position="1"/>
        <end position="10"/>
    </location>
</feature>
<organism evidence="3 4">
    <name type="scientific">Steinernema carpocapsae</name>
    <name type="common">Entomopathogenic nematode</name>
    <dbReference type="NCBI Taxonomy" id="34508"/>
    <lineage>
        <taxon>Eukaryota</taxon>
        <taxon>Metazoa</taxon>
        <taxon>Ecdysozoa</taxon>
        <taxon>Nematoda</taxon>
        <taxon>Chromadorea</taxon>
        <taxon>Rhabditida</taxon>
        <taxon>Tylenchina</taxon>
        <taxon>Panagrolaimomorpha</taxon>
        <taxon>Strongyloidoidea</taxon>
        <taxon>Steinernematidae</taxon>
        <taxon>Steinernema</taxon>
    </lineage>
</organism>
<keyword evidence="4" id="KW-1185">Reference proteome</keyword>
<feature type="compositionally biased region" description="Pro residues" evidence="1">
    <location>
        <begin position="113"/>
        <end position="130"/>
    </location>
</feature>
<protein>
    <recommendedName>
        <fullName evidence="2">Rho-GAP domain-containing protein</fullName>
    </recommendedName>
</protein>
<accession>A0A4U5M5Z5</accession>
<dbReference type="PANTHER" id="PTHR45899:SF2">
    <property type="entry name" value="RHO GTPASE ACTIVATING PROTEIN AT 15B, ISOFORM C"/>
    <property type="match status" value="1"/>
</dbReference>
<dbReference type="InterPro" id="IPR052227">
    <property type="entry name" value="Arf-Rho-GAP_ANK-PH_domain"/>
</dbReference>
<dbReference type="Gene3D" id="3.10.20.90">
    <property type="entry name" value="Phosphatidylinositol 3-kinase Catalytic Subunit, Chain A, domain 1"/>
    <property type="match status" value="1"/>
</dbReference>
<evidence type="ECO:0000313" key="3">
    <source>
        <dbReference type="EMBL" id="TKR64280.1"/>
    </source>
</evidence>
<feature type="compositionally biased region" description="Low complexity" evidence="1">
    <location>
        <begin position="53"/>
        <end position="62"/>
    </location>
</feature>
<feature type="compositionally biased region" description="Polar residues" evidence="1">
    <location>
        <begin position="63"/>
        <end position="78"/>
    </location>
</feature>
<comment type="caution">
    <text evidence="3">The sequence shown here is derived from an EMBL/GenBank/DDBJ whole genome shotgun (WGS) entry which is preliminary data.</text>
</comment>
<dbReference type="SUPFAM" id="SSF54236">
    <property type="entry name" value="Ubiquitin-like"/>
    <property type="match status" value="1"/>
</dbReference>
<reference evidence="3 4" key="2">
    <citation type="journal article" date="2019" name="G3 (Bethesda)">
        <title>Hybrid Assembly of the Genome of the Entomopathogenic Nematode Steinernema carpocapsae Identifies the X-Chromosome.</title>
        <authorList>
            <person name="Serra L."/>
            <person name="Macchietto M."/>
            <person name="Macias-Munoz A."/>
            <person name="McGill C.J."/>
            <person name="Rodriguez I.M."/>
            <person name="Rodriguez B."/>
            <person name="Murad R."/>
            <person name="Mortazavi A."/>
        </authorList>
    </citation>
    <scope>NUCLEOTIDE SEQUENCE [LARGE SCALE GENOMIC DNA]</scope>
    <source>
        <strain evidence="3 4">ALL</strain>
    </source>
</reference>
<dbReference type="PROSITE" id="PS50238">
    <property type="entry name" value="RHOGAP"/>
    <property type="match status" value="1"/>
</dbReference>
<dbReference type="EMBL" id="AZBU02000009">
    <property type="protein sequence ID" value="TKR64280.1"/>
    <property type="molecule type" value="Genomic_DNA"/>
</dbReference>
<feature type="region of interest" description="Disordered" evidence="1">
    <location>
        <begin position="1"/>
        <end position="38"/>
    </location>
</feature>
<dbReference type="Proteomes" id="UP000298663">
    <property type="component" value="Unassembled WGS sequence"/>
</dbReference>
<dbReference type="GO" id="GO:0005737">
    <property type="term" value="C:cytoplasm"/>
    <property type="evidence" value="ECO:0007669"/>
    <property type="project" value="TreeGrafter"/>
</dbReference>
<feature type="region of interest" description="Disordered" evidence="1">
    <location>
        <begin position="50"/>
        <end position="180"/>
    </location>
</feature>
<dbReference type="InterPro" id="IPR000198">
    <property type="entry name" value="RhoGAP_dom"/>
</dbReference>